<gene>
    <name evidence="1" type="ORF">HY29_14145</name>
</gene>
<dbReference type="STRING" id="1280946.HY29_14145"/>
<dbReference type="EMBL" id="AWFF01000037">
    <property type="protein sequence ID" value="KCZ54395.1"/>
    <property type="molecule type" value="Genomic_DNA"/>
</dbReference>
<keyword evidence="2" id="KW-1185">Reference proteome</keyword>
<dbReference type="RefSeq" id="WP_034795999.1">
    <property type="nucleotide sequence ID" value="NZ_AWFF01000037.1"/>
</dbReference>
<accession>A0A062UE43</accession>
<dbReference type="Proteomes" id="UP000027037">
    <property type="component" value="Unassembled WGS sequence"/>
</dbReference>
<dbReference type="eggNOG" id="ENOG5033F35">
    <property type="taxonomic scope" value="Bacteria"/>
</dbReference>
<dbReference type="AlphaFoldDB" id="A0A062UE43"/>
<proteinExistence type="predicted"/>
<organism evidence="1 2">
    <name type="scientific">Hyphomonas beringensis</name>
    <dbReference type="NCBI Taxonomy" id="1280946"/>
    <lineage>
        <taxon>Bacteria</taxon>
        <taxon>Pseudomonadati</taxon>
        <taxon>Pseudomonadota</taxon>
        <taxon>Alphaproteobacteria</taxon>
        <taxon>Hyphomonadales</taxon>
        <taxon>Hyphomonadaceae</taxon>
        <taxon>Hyphomonas</taxon>
    </lineage>
</organism>
<reference evidence="1 2" key="1">
    <citation type="journal article" date="2014" name="Antonie Van Leeuwenhoek">
        <title>Hyphomonas beringensis sp. nov. and Hyphomonas chukchiensis sp. nov., isolated from surface seawater of the Bering Sea and Chukchi Sea.</title>
        <authorList>
            <person name="Li C."/>
            <person name="Lai Q."/>
            <person name="Li G."/>
            <person name="Dong C."/>
            <person name="Wang J."/>
            <person name="Liao Y."/>
            <person name="Shao Z."/>
        </authorList>
    </citation>
    <scope>NUCLEOTIDE SEQUENCE [LARGE SCALE GENOMIC DNA]</scope>
    <source>
        <strain evidence="1 2">25B14_1</strain>
    </source>
</reference>
<dbReference type="PATRIC" id="fig|1280946.3.peg.1839"/>
<comment type="caution">
    <text evidence="1">The sequence shown here is derived from an EMBL/GenBank/DDBJ whole genome shotgun (WGS) entry which is preliminary data.</text>
</comment>
<dbReference type="OrthoDB" id="8089890at2"/>
<name>A0A062UE43_9PROT</name>
<evidence type="ECO:0000313" key="2">
    <source>
        <dbReference type="Proteomes" id="UP000027037"/>
    </source>
</evidence>
<sequence>MGPINLSRRTILVGFATVAVAAGAGVMSLSDRGHIRRTLKRLVGPFKMSDEDFSAFVADFRAAEQAPSYLKASVLRSLELIGMGPTISKSGVSKLADHQIEFERSLLTAFVTRTDYTFFEHPEAETITYLGSMTVCLNPFANFD</sequence>
<protein>
    <submittedName>
        <fullName evidence="1">Uncharacterized protein</fullName>
    </submittedName>
</protein>
<evidence type="ECO:0000313" key="1">
    <source>
        <dbReference type="EMBL" id="KCZ54395.1"/>
    </source>
</evidence>